<sequence>MAKGSKEETEVHRAQRWRSDRVAMKRTAAMRRLERRHVQTPLKTEDRRQRQQLSAWER</sequence>
<evidence type="ECO:0000256" key="1">
    <source>
        <dbReference type="SAM" id="MobiDB-lite"/>
    </source>
</evidence>
<reference evidence="3" key="2">
    <citation type="journal article" date="2008" name="Nucleic Acids Res.">
        <title>The rice annotation project database (RAP-DB): 2008 update.</title>
        <authorList>
            <consortium name="The rice annotation project (RAP)"/>
        </authorList>
    </citation>
    <scope>GENOME REANNOTATION</scope>
    <source>
        <strain evidence="3">cv. Nipponbare</strain>
    </source>
</reference>
<organism evidence="2 3">
    <name type="scientific">Oryza sativa subsp. japonica</name>
    <name type="common">Rice</name>
    <dbReference type="NCBI Taxonomy" id="39947"/>
    <lineage>
        <taxon>Eukaryota</taxon>
        <taxon>Viridiplantae</taxon>
        <taxon>Streptophyta</taxon>
        <taxon>Embryophyta</taxon>
        <taxon>Tracheophyta</taxon>
        <taxon>Spermatophyta</taxon>
        <taxon>Magnoliopsida</taxon>
        <taxon>Liliopsida</taxon>
        <taxon>Poales</taxon>
        <taxon>Poaceae</taxon>
        <taxon>BOP clade</taxon>
        <taxon>Oryzoideae</taxon>
        <taxon>Oryzeae</taxon>
        <taxon>Oryzinae</taxon>
        <taxon>Oryza</taxon>
        <taxon>Oryza sativa</taxon>
    </lineage>
</organism>
<evidence type="ECO:0000313" key="2">
    <source>
        <dbReference type="EMBL" id="BAD15971.1"/>
    </source>
</evidence>
<dbReference type="AlphaFoldDB" id="Q6Z6S4"/>
<protein>
    <submittedName>
        <fullName evidence="2">Uncharacterized protein</fullName>
    </submittedName>
</protein>
<reference evidence="3" key="1">
    <citation type="journal article" date="2005" name="Nature">
        <title>The map-based sequence of the rice genome.</title>
        <authorList>
            <consortium name="International rice genome sequencing project (IRGSP)"/>
            <person name="Matsumoto T."/>
            <person name="Wu J."/>
            <person name="Kanamori H."/>
            <person name="Katayose Y."/>
            <person name="Fujisawa M."/>
            <person name="Namiki N."/>
            <person name="Mizuno H."/>
            <person name="Yamamoto K."/>
            <person name="Antonio B.A."/>
            <person name="Baba T."/>
            <person name="Sakata K."/>
            <person name="Nagamura Y."/>
            <person name="Aoki H."/>
            <person name="Arikawa K."/>
            <person name="Arita K."/>
            <person name="Bito T."/>
            <person name="Chiden Y."/>
            <person name="Fujitsuka N."/>
            <person name="Fukunaka R."/>
            <person name="Hamada M."/>
            <person name="Harada C."/>
            <person name="Hayashi A."/>
            <person name="Hijishita S."/>
            <person name="Honda M."/>
            <person name="Hosokawa S."/>
            <person name="Ichikawa Y."/>
            <person name="Idonuma A."/>
            <person name="Iijima M."/>
            <person name="Ikeda M."/>
            <person name="Ikeno M."/>
            <person name="Ito K."/>
            <person name="Ito S."/>
            <person name="Ito T."/>
            <person name="Ito Y."/>
            <person name="Ito Y."/>
            <person name="Iwabuchi A."/>
            <person name="Kamiya K."/>
            <person name="Karasawa W."/>
            <person name="Kurita K."/>
            <person name="Katagiri S."/>
            <person name="Kikuta A."/>
            <person name="Kobayashi H."/>
            <person name="Kobayashi N."/>
            <person name="Machita K."/>
            <person name="Maehara T."/>
            <person name="Masukawa M."/>
            <person name="Mizubayashi T."/>
            <person name="Mukai Y."/>
            <person name="Nagasaki H."/>
            <person name="Nagata Y."/>
            <person name="Naito S."/>
            <person name="Nakashima M."/>
            <person name="Nakama Y."/>
            <person name="Nakamichi Y."/>
            <person name="Nakamura M."/>
            <person name="Meguro A."/>
            <person name="Negishi M."/>
            <person name="Ohta I."/>
            <person name="Ohta T."/>
            <person name="Okamoto M."/>
            <person name="Ono N."/>
            <person name="Saji S."/>
            <person name="Sakaguchi M."/>
            <person name="Sakai K."/>
            <person name="Shibata M."/>
            <person name="Shimokawa T."/>
            <person name="Song J."/>
            <person name="Takazaki Y."/>
            <person name="Terasawa K."/>
            <person name="Tsugane M."/>
            <person name="Tsuji K."/>
            <person name="Ueda S."/>
            <person name="Waki K."/>
            <person name="Yamagata H."/>
            <person name="Yamamoto M."/>
            <person name="Yamamoto S."/>
            <person name="Yamane H."/>
            <person name="Yoshiki S."/>
            <person name="Yoshihara R."/>
            <person name="Yukawa K."/>
            <person name="Zhong H."/>
            <person name="Yano M."/>
            <person name="Yuan Q."/>
            <person name="Ouyang S."/>
            <person name="Liu J."/>
            <person name="Jones K.M."/>
            <person name="Gansberger K."/>
            <person name="Moffat K."/>
            <person name="Hill J."/>
            <person name="Bera J."/>
            <person name="Fadrosh D."/>
            <person name="Jin S."/>
            <person name="Johri S."/>
            <person name="Kim M."/>
            <person name="Overton L."/>
            <person name="Reardon M."/>
            <person name="Tsitrin T."/>
            <person name="Vuong H."/>
            <person name="Weaver B."/>
            <person name="Ciecko A."/>
            <person name="Tallon L."/>
            <person name="Jackson J."/>
            <person name="Pai G."/>
            <person name="Aken S.V."/>
            <person name="Utterback T."/>
            <person name="Reidmuller S."/>
            <person name="Feldblyum T."/>
            <person name="Hsiao J."/>
            <person name="Zismann V."/>
            <person name="Iobst S."/>
            <person name="de Vazeille A.R."/>
            <person name="Buell C.R."/>
            <person name="Ying K."/>
            <person name="Li Y."/>
            <person name="Lu T."/>
            <person name="Huang Y."/>
            <person name="Zhao Q."/>
            <person name="Feng Q."/>
            <person name="Zhang L."/>
            <person name="Zhu J."/>
            <person name="Weng Q."/>
            <person name="Mu J."/>
            <person name="Lu Y."/>
            <person name="Fan D."/>
            <person name="Liu Y."/>
            <person name="Guan J."/>
            <person name="Zhang Y."/>
            <person name="Yu S."/>
            <person name="Liu X."/>
            <person name="Zhang Y."/>
            <person name="Hong G."/>
            <person name="Han B."/>
            <person name="Choisne N."/>
            <person name="Demange N."/>
            <person name="Orjeda G."/>
            <person name="Samain S."/>
            <person name="Cattolico L."/>
            <person name="Pelletier E."/>
            <person name="Couloux A."/>
            <person name="Segurens B."/>
            <person name="Wincker P."/>
            <person name="D'Hont A."/>
            <person name="Scarpelli C."/>
            <person name="Weissenbach J."/>
            <person name="Salanoubat M."/>
            <person name="Quetier F."/>
            <person name="Yu Y."/>
            <person name="Kim H.R."/>
            <person name="Rambo T."/>
            <person name="Currie J."/>
            <person name="Collura K."/>
            <person name="Luo M."/>
            <person name="Yang T."/>
            <person name="Ammiraju J.S.S."/>
            <person name="Engler F."/>
            <person name="Soderlund C."/>
            <person name="Wing R.A."/>
            <person name="Palmer L.E."/>
            <person name="de la Bastide M."/>
            <person name="Spiegel L."/>
            <person name="Nascimento L."/>
            <person name="Zutavern T."/>
            <person name="O'Shaughnessy A."/>
            <person name="Dike S."/>
            <person name="Dedhia N."/>
            <person name="Preston R."/>
            <person name="Balija V."/>
            <person name="McCombie W.R."/>
            <person name="Chow T."/>
            <person name="Chen H."/>
            <person name="Chung M."/>
            <person name="Chen C."/>
            <person name="Shaw J."/>
            <person name="Wu H."/>
            <person name="Hsiao K."/>
            <person name="Chao Y."/>
            <person name="Chu M."/>
            <person name="Cheng C."/>
            <person name="Hour A."/>
            <person name="Lee P."/>
            <person name="Lin S."/>
            <person name="Lin Y."/>
            <person name="Liou J."/>
            <person name="Liu S."/>
            <person name="Hsing Y."/>
            <person name="Raghuvanshi S."/>
            <person name="Mohanty A."/>
            <person name="Bharti A.K."/>
            <person name="Gaur A."/>
            <person name="Gupta V."/>
            <person name="Kumar D."/>
            <person name="Ravi V."/>
            <person name="Vij S."/>
            <person name="Kapur A."/>
            <person name="Khurana P."/>
            <person name="Khurana P."/>
            <person name="Khurana J.P."/>
            <person name="Tyagi A.K."/>
            <person name="Gaikwad K."/>
            <person name="Singh A."/>
            <person name="Dalal V."/>
            <person name="Srivastava S."/>
            <person name="Dixit A."/>
            <person name="Pal A.K."/>
            <person name="Ghazi I.A."/>
            <person name="Yadav M."/>
            <person name="Pandit A."/>
            <person name="Bhargava A."/>
            <person name="Sureshbabu K."/>
            <person name="Batra K."/>
            <person name="Sharma T.R."/>
            <person name="Mohapatra T."/>
            <person name="Singh N.K."/>
            <person name="Messing J."/>
            <person name="Nelson A.B."/>
            <person name="Fuks G."/>
            <person name="Kavchok S."/>
            <person name="Keizer G."/>
            <person name="Linton E."/>
            <person name="Llaca V."/>
            <person name="Song R."/>
            <person name="Tanyolac B."/>
            <person name="Young S."/>
            <person name="Ho-Il K."/>
            <person name="Hahn J.H."/>
            <person name="Sangsakoo G."/>
            <person name="Vanavichit A."/>
            <person name="de Mattos Luiz.A.T."/>
            <person name="Zimmer P.D."/>
            <person name="Malone G."/>
            <person name="Dellagostin O."/>
            <person name="de Oliveira A.C."/>
            <person name="Bevan M."/>
            <person name="Bancroft I."/>
            <person name="Minx P."/>
            <person name="Cordum H."/>
            <person name="Wilson R."/>
            <person name="Cheng Z."/>
            <person name="Jin W."/>
            <person name="Jiang J."/>
            <person name="Leong S.A."/>
            <person name="Iwama H."/>
            <person name="Gojobori T."/>
            <person name="Itoh T."/>
            <person name="Niimura Y."/>
            <person name="Fujii Y."/>
            <person name="Habara T."/>
            <person name="Sakai H."/>
            <person name="Sato Y."/>
            <person name="Wilson G."/>
            <person name="Kumar K."/>
            <person name="McCouch S."/>
            <person name="Juretic N."/>
            <person name="Hoen D."/>
            <person name="Wright S."/>
            <person name="Bruskiewich R."/>
            <person name="Bureau T."/>
            <person name="Miyao A."/>
            <person name="Hirochika H."/>
            <person name="Nishikawa T."/>
            <person name="Kadowaki K."/>
            <person name="Sugiura M."/>
            <person name="Burr B."/>
            <person name="Sasaki T."/>
        </authorList>
    </citation>
    <scope>NUCLEOTIDE SEQUENCE [LARGE SCALE GENOMIC DNA]</scope>
    <source>
        <strain evidence="3">cv. Nipponbare</strain>
    </source>
</reference>
<feature type="region of interest" description="Disordered" evidence="1">
    <location>
        <begin position="1"/>
        <end position="58"/>
    </location>
</feature>
<dbReference type="EMBL" id="AP004891">
    <property type="protein sequence ID" value="BAD15971.1"/>
    <property type="molecule type" value="Genomic_DNA"/>
</dbReference>
<evidence type="ECO:0000313" key="3">
    <source>
        <dbReference type="Proteomes" id="UP000000763"/>
    </source>
</evidence>
<gene>
    <name evidence="2" type="primary">P0705A04.8</name>
</gene>
<proteinExistence type="predicted"/>
<dbReference type="Proteomes" id="UP000000763">
    <property type="component" value="Chromosome 2"/>
</dbReference>
<feature type="compositionally biased region" description="Basic and acidic residues" evidence="1">
    <location>
        <begin position="1"/>
        <end position="23"/>
    </location>
</feature>
<accession>Q6Z6S4</accession>
<name>Q6Z6S4_ORYSJ</name>